<dbReference type="AlphaFoldDB" id="A0A9N9B5Q2"/>
<sequence length="442" mass="51039">MTFFTYSENLRKDLYQLLHNSNDYNVLIQVGKDPEIEIFNAHSNILCARSSYFKTALSERWANCNDDGKITFVKTNIAPITFRLILQYIYTGVLDLTDQSPSNILALLIASDELTLDELIQCSQEYLIKKESSWLRENFTSTLHIVNKHQSCEKLHQHLKISLYLDPKPFFNSEDLLNLDKDIFLEFIQNDFLNAKEIDIWNFLLKWAKASHDVNSDNMVDDYICFKGLLDPFIPHIRFHEMSGLEFYEYVRPNRAFISGDLYGSLEDYFITKRNPILRPRCGPLRIDSVLIDKYKAAVITNWIEKRDFFIKKPSYQFEPIYKATHGEFNLSNFIESCGDRVSAVLILIKASNSTKIIGGYNPLGLKVKYHNNHILSRVKISSQAILNYSGSWINFGNSDLVVKYENGLNGLSGLCAQNSYEKKILNSSNTKFAIEILEIFT</sequence>
<evidence type="ECO:0000313" key="3">
    <source>
        <dbReference type="EMBL" id="CAG8552101.1"/>
    </source>
</evidence>
<dbReference type="Pfam" id="PF00651">
    <property type="entry name" value="BTB"/>
    <property type="match status" value="1"/>
</dbReference>
<dbReference type="SMART" id="SM00225">
    <property type="entry name" value="BTB"/>
    <property type="match status" value="1"/>
</dbReference>
<accession>A0A9N9B5Q2</accession>
<feature type="domain" description="BTB" evidence="1">
    <location>
        <begin position="24"/>
        <end position="98"/>
    </location>
</feature>
<comment type="caution">
    <text evidence="3">The sequence shown here is derived from an EMBL/GenBank/DDBJ whole genome shotgun (WGS) entry which is preliminary data.</text>
</comment>
<dbReference type="InterPro" id="IPR011333">
    <property type="entry name" value="SKP1/BTB/POZ_sf"/>
</dbReference>
<organism evidence="3 4">
    <name type="scientific">Dentiscutata erythropus</name>
    <dbReference type="NCBI Taxonomy" id="1348616"/>
    <lineage>
        <taxon>Eukaryota</taxon>
        <taxon>Fungi</taxon>
        <taxon>Fungi incertae sedis</taxon>
        <taxon>Mucoromycota</taxon>
        <taxon>Glomeromycotina</taxon>
        <taxon>Glomeromycetes</taxon>
        <taxon>Diversisporales</taxon>
        <taxon>Gigasporaceae</taxon>
        <taxon>Dentiscutata</taxon>
    </lineage>
</organism>
<dbReference type="Gene3D" id="1.25.40.420">
    <property type="match status" value="1"/>
</dbReference>
<dbReference type="Gene3D" id="3.30.710.10">
    <property type="entry name" value="Potassium Channel Kv1.1, Chain A"/>
    <property type="match status" value="1"/>
</dbReference>
<dbReference type="EMBL" id="CAJVPY010002204">
    <property type="protein sequence ID" value="CAG8552101.1"/>
    <property type="molecule type" value="Genomic_DNA"/>
</dbReference>
<evidence type="ECO:0000259" key="1">
    <source>
        <dbReference type="PROSITE" id="PS50097"/>
    </source>
</evidence>
<dbReference type="SUPFAM" id="SSF54695">
    <property type="entry name" value="POZ domain"/>
    <property type="match status" value="1"/>
</dbReference>
<dbReference type="PROSITE" id="PS50097">
    <property type="entry name" value="BTB"/>
    <property type="match status" value="1"/>
</dbReference>
<feature type="non-terminal residue" evidence="3">
    <location>
        <position position="442"/>
    </location>
</feature>
<dbReference type="OrthoDB" id="298084at2759"/>
<proteinExistence type="predicted"/>
<dbReference type="InterPro" id="IPR051481">
    <property type="entry name" value="BTB-POZ/Galectin-3-binding"/>
</dbReference>
<dbReference type="InterPro" id="IPR006571">
    <property type="entry name" value="TLDc_dom"/>
</dbReference>
<dbReference type="PANTHER" id="PTHR24410">
    <property type="entry name" value="HL07962P-RELATED"/>
    <property type="match status" value="1"/>
</dbReference>
<protein>
    <submittedName>
        <fullName evidence="3">4666_t:CDS:1</fullName>
    </submittedName>
</protein>
<dbReference type="CDD" id="cd18186">
    <property type="entry name" value="BTB_POZ_ZBTB_KLHL-like"/>
    <property type="match status" value="1"/>
</dbReference>
<evidence type="ECO:0000259" key="2">
    <source>
        <dbReference type="PROSITE" id="PS51886"/>
    </source>
</evidence>
<gene>
    <name evidence="3" type="ORF">DERYTH_LOCUS5317</name>
</gene>
<keyword evidence="4" id="KW-1185">Reference proteome</keyword>
<dbReference type="Proteomes" id="UP000789405">
    <property type="component" value="Unassembled WGS sequence"/>
</dbReference>
<dbReference type="Pfam" id="PF07534">
    <property type="entry name" value="TLD"/>
    <property type="match status" value="1"/>
</dbReference>
<dbReference type="PROSITE" id="PS51886">
    <property type="entry name" value="TLDC"/>
    <property type="match status" value="1"/>
</dbReference>
<evidence type="ECO:0000313" key="4">
    <source>
        <dbReference type="Proteomes" id="UP000789405"/>
    </source>
</evidence>
<dbReference type="InterPro" id="IPR000210">
    <property type="entry name" value="BTB/POZ_dom"/>
</dbReference>
<reference evidence="3" key="1">
    <citation type="submission" date="2021-06" db="EMBL/GenBank/DDBJ databases">
        <authorList>
            <person name="Kallberg Y."/>
            <person name="Tangrot J."/>
            <person name="Rosling A."/>
        </authorList>
    </citation>
    <scope>NUCLEOTIDE SEQUENCE</scope>
    <source>
        <strain evidence="3">MA453B</strain>
    </source>
</reference>
<name>A0A9N9B5Q2_9GLOM</name>
<dbReference type="PANTHER" id="PTHR24410:SF23">
    <property type="entry name" value="BTB DOMAIN-CONTAINING PROTEIN-RELATED"/>
    <property type="match status" value="1"/>
</dbReference>
<feature type="domain" description="TLDc" evidence="2">
    <location>
        <begin position="290"/>
        <end position="442"/>
    </location>
</feature>